<dbReference type="EMBL" id="BKCJ011227572">
    <property type="protein sequence ID" value="GFD06824.1"/>
    <property type="molecule type" value="Genomic_DNA"/>
</dbReference>
<reference evidence="2" key="1">
    <citation type="journal article" date="2019" name="Sci. Rep.">
        <title>Draft genome of Tanacetum cinerariifolium, the natural source of mosquito coil.</title>
        <authorList>
            <person name="Yamashiro T."/>
            <person name="Shiraishi A."/>
            <person name="Satake H."/>
            <person name="Nakayama K."/>
        </authorList>
    </citation>
    <scope>NUCLEOTIDE SEQUENCE</scope>
</reference>
<feature type="region of interest" description="Disordered" evidence="1">
    <location>
        <begin position="1"/>
        <end position="23"/>
    </location>
</feature>
<organism evidence="2">
    <name type="scientific">Tanacetum cinerariifolium</name>
    <name type="common">Dalmatian daisy</name>
    <name type="synonym">Chrysanthemum cinerariifolium</name>
    <dbReference type="NCBI Taxonomy" id="118510"/>
    <lineage>
        <taxon>Eukaryota</taxon>
        <taxon>Viridiplantae</taxon>
        <taxon>Streptophyta</taxon>
        <taxon>Embryophyta</taxon>
        <taxon>Tracheophyta</taxon>
        <taxon>Spermatophyta</taxon>
        <taxon>Magnoliopsida</taxon>
        <taxon>eudicotyledons</taxon>
        <taxon>Gunneridae</taxon>
        <taxon>Pentapetalae</taxon>
        <taxon>asterids</taxon>
        <taxon>campanulids</taxon>
        <taxon>Asterales</taxon>
        <taxon>Asteraceae</taxon>
        <taxon>Asteroideae</taxon>
        <taxon>Anthemideae</taxon>
        <taxon>Anthemidinae</taxon>
        <taxon>Tanacetum</taxon>
    </lineage>
</organism>
<name>A0A699TDS8_TANCI</name>
<feature type="compositionally biased region" description="Basic and acidic residues" evidence="1">
    <location>
        <begin position="11"/>
        <end position="23"/>
    </location>
</feature>
<gene>
    <name evidence="2" type="ORF">Tci_878793</name>
</gene>
<proteinExistence type="predicted"/>
<feature type="non-terminal residue" evidence="2">
    <location>
        <position position="100"/>
    </location>
</feature>
<accession>A0A699TDS8</accession>
<evidence type="ECO:0000313" key="2">
    <source>
        <dbReference type="EMBL" id="GFD06824.1"/>
    </source>
</evidence>
<sequence length="100" mass="11714">MESNSPESDDDNQKIVDDDGKQDVFIDEIDEQNKEDLCKEARSIRENKFLEIRLTYKRHAWRKKSVMDNENKDVEAVELSSSIKRCGHPMKHSYNLDVKG</sequence>
<dbReference type="AlphaFoldDB" id="A0A699TDS8"/>
<comment type="caution">
    <text evidence="2">The sequence shown here is derived from an EMBL/GenBank/DDBJ whole genome shotgun (WGS) entry which is preliminary data.</text>
</comment>
<evidence type="ECO:0000256" key="1">
    <source>
        <dbReference type="SAM" id="MobiDB-lite"/>
    </source>
</evidence>
<protein>
    <submittedName>
        <fullName evidence="2">Uncharacterized protein</fullName>
    </submittedName>
</protein>